<evidence type="ECO:0000256" key="3">
    <source>
        <dbReference type="ARBA" id="ARBA00023157"/>
    </source>
</evidence>
<organism evidence="6 7">
    <name type="scientific">Cyprinus carpio</name>
    <name type="common">Common carp</name>
    <dbReference type="NCBI Taxonomy" id="7962"/>
    <lineage>
        <taxon>Eukaryota</taxon>
        <taxon>Metazoa</taxon>
        <taxon>Chordata</taxon>
        <taxon>Craniata</taxon>
        <taxon>Vertebrata</taxon>
        <taxon>Euteleostomi</taxon>
        <taxon>Actinopterygii</taxon>
        <taxon>Neopterygii</taxon>
        <taxon>Teleostei</taxon>
        <taxon>Ostariophysi</taxon>
        <taxon>Cypriniformes</taxon>
        <taxon>Cyprinidae</taxon>
        <taxon>Cyprininae</taxon>
        <taxon>Cyprinus</taxon>
    </lineage>
</organism>
<feature type="domain" description="Kazal-like" evidence="5">
    <location>
        <begin position="32"/>
        <end position="84"/>
    </location>
</feature>
<dbReference type="PANTHER" id="PTHR10913">
    <property type="entry name" value="FOLLISTATIN-RELATED"/>
    <property type="match status" value="1"/>
</dbReference>
<dbReference type="Gene3D" id="3.30.60.30">
    <property type="match status" value="1"/>
</dbReference>
<keyword evidence="4" id="KW-0732">Signal</keyword>
<evidence type="ECO:0000256" key="1">
    <source>
        <dbReference type="ARBA" id="ARBA00022690"/>
    </source>
</evidence>
<proteinExistence type="predicted"/>
<evidence type="ECO:0000313" key="6">
    <source>
        <dbReference type="Ensembl" id="ENSCCRP00015086512.1"/>
    </source>
</evidence>
<dbReference type="SMART" id="SM00280">
    <property type="entry name" value="KAZAL"/>
    <property type="match status" value="1"/>
</dbReference>
<dbReference type="InterPro" id="IPR050653">
    <property type="entry name" value="Prot_Inhib_GrowthFact_Antg"/>
</dbReference>
<dbReference type="FunFam" id="3.30.60.30:FF:000142">
    <property type="entry name" value="SPARC-related modular calcium-binding 1"/>
    <property type="match status" value="1"/>
</dbReference>
<dbReference type="Proteomes" id="UP000694700">
    <property type="component" value="Unplaced"/>
</dbReference>
<dbReference type="GO" id="GO:0005576">
    <property type="term" value="C:extracellular region"/>
    <property type="evidence" value="ECO:0007669"/>
    <property type="project" value="TreeGrafter"/>
</dbReference>
<dbReference type="AlphaFoldDB" id="A0A8C1ZKH1"/>
<feature type="chain" id="PRO_5034012259" description="Kazal-like domain-containing protein" evidence="4">
    <location>
        <begin position="24"/>
        <end position="92"/>
    </location>
</feature>
<keyword evidence="2" id="KW-0722">Serine protease inhibitor</keyword>
<feature type="signal peptide" evidence="4">
    <location>
        <begin position="1"/>
        <end position="23"/>
    </location>
</feature>
<evidence type="ECO:0000259" key="5">
    <source>
        <dbReference type="PROSITE" id="PS51465"/>
    </source>
</evidence>
<dbReference type="Pfam" id="PF07648">
    <property type="entry name" value="Kazal_2"/>
    <property type="match status" value="1"/>
</dbReference>
<evidence type="ECO:0000256" key="4">
    <source>
        <dbReference type="SAM" id="SignalP"/>
    </source>
</evidence>
<dbReference type="InterPro" id="IPR002350">
    <property type="entry name" value="Kazal_dom"/>
</dbReference>
<evidence type="ECO:0000313" key="7">
    <source>
        <dbReference type="Proteomes" id="UP000694700"/>
    </source>
</evidence>
<dbReference type="PANTHER" id="PTHR10913:SF45">
    <property type="entry name" value="FOLLISTATIN, ISOFORM A-RELATED"/>
    <property type="match status" value="1"/>
</dbReference>
<evidence type="ECO:0000256" key="2">
    <source>
        <dbReference type="ARBA" id="ARBA00022900"/>
    </source>
</evidence>
<dbReference type="PROSITE" id="PS51465">
    <property type="entry name" value="KAZAL_2"/>
    <property type="match status" value="1"/>
</dbReference>
<accession>A0A8C1ZKH1</accession>
<sequence length="92" mass="10241">VLKWKMCPVFLAKATLFPVEVLQFCVPAWLIGDRESPCSPVCSRSNSKPVCGSDGHSYDTSCDLERAKCKDRTLTLAHRGRCKGQWTSHTVV</sequence>
<dbReference type="GO" id="GO:0030154">
    <property type="term" value="P:cell differentiation"/>
    <property type="evidence" value="ECO:0007669"/>
    <property type="project" value="TreeGrafter"/>
</dbReference>
<dbReference type="InterPro" id="IPR036058">
    <property type="entry name" value="Kazal_dom_sf"/>
</dbReference>
<dbReference type="CDD" id="cd00104">
    <property type="entry name" value="KAZAL_FS"/>
    <property type="match status" value="1"/>
</dbReference>
<keyword evidence="3" id="KW-1015">Disulfide bond</keyword>
<reference evidence="6" key="1">
    <citation type="submission" date="2025-08" db="UniProtKB">
        <authorList>
            <consortium name="Ensembl"/>
        </authorList>
    </citation>
    <scope>IDENTIFICATION</scope>
</reference>
<dbReference type="SUPFAM" id="SSF100895">
    <property type="entry name" value="Kazal-type serine protease inhibitors"/>
    <property type="match status" value="1"/>
</dbReference>
<dbReference type="Ensembl" id="ENSCCRT00015089312.1">
    <property type="protein sequence ID" value="ENSCCRP00015086512.1"/>
    <property type="gene ID" value="ENSCCRG00015034916.1"/>
</dbReference>
<name>A0A8C1ZKH1_CYPCA</name>
<protein>
    <recommendedName>
        <fullName evidence="5">Kazal-like domain-containing protein</fullName>
    </recommendedName>
</protein>
<keyword evidence="1" id="KW-0646">Protease inhibitor</keyword>